<dbReference type="SMART" id="SM00020">
    <property type="entry name" value="Tryp_SPc"/>
    <property type="match status" value="1"/>
</dbReference>
<organism evidence="8 10">
    <name type="scientific">Adineta steineri</name>
    <dbReference type="NCBI Taxonomy" id="433720"/>
    <lineage>
        <taxon>Eukaryota</taxon>
        <taxon>Metazoa</taxon>
        <taxon>Spiralia</taxon>
        <taxon>Gnathifera</taxon>
        <taxon>Rotifera</taxon>
        <taxon>Eurotatoria</taxon>
        <taxon>Bdelloidea</taxon>
        <taxon>Adinetida</taxon>
        <taxon>Adinetidae</taxon>
        <taxon>Adineta</taxon>
    </lineage>
</organism>
<evidence type="ECO:0000259" key="7">
    <source>
        <dbReference type="PROSITE" id="PS50240"/>
    </source>
</evidence>
<feature type="transmembrane region" description="Helical" evidence="6">
    <location>
        <begin position="309"/>
        <end position="325"/>
    </location>
</feature>
<dbReference type="InterPro" id="IPR018114">
    <property type="entry name" value="TRYPSIN_HIS"/>
</dbReference>
<sequence>MIILLVTVRSTHQELYSCDETAVCGCSSNFALVNRIVGGEQAGTTTWSWTVSLAIANSRLCGGSIISSTWIITAAHCVYDLLQSPITVYAGSTIRWSGTQTRMVSQIIVHPGFNADTFVNDISLLQLDSPLNMSDSNVSTICMPLVSSSTLESGEWPPSNTSVITVGWGRLSDGGTLPINLQQVTLETIDYRDPTCSVLVTDEKLQLCASVPGGVKGSFSIILLDPFFIISFVSTDSCQGDSGGPLMMFSPSNQWILVGLTSSGHGCATPTYSGIYTRVVAYKDWIQAYTDESYWIDVNHGNTILISKIYYFIFIVTLIVFKTLRQ</sequence>
<proteinExistence type="predicted"/>
<keyword evidence="6" id="KW-0472">Membrane</keyword>
<keyword evidence="3 5" id="KW-0720">Serine protease</keyword>
<dbReference type="InterPro" id="IPR033116">
    <property type="entry name" value="TRYPSIN_SER"/>
</dbReference>
<comment type="caution">
    <text evidence="8">The sequence shown here is derived from an EMBL/GenBank/DDBJ whole genome shotgun (WGS) entry which is preliminary data.</text>
</comment>
<evidence type="ECO:0000256" key="1">
    <source>
        <dbReference type="ARBA" id="ARBA00022670"/>
    </source>
</evidence>
<dbReference type="PANTHER" id="PTHR24252:SF7">
    <property type="entry name" value="HYALIN"/>
    <property type="match status" value="1"/>
</dbReference>
<dbReference type="SUPFAM" id="SSF50494">
    <property type="entry name" value="Trypsin-like serine proteases"/>
    <property type="match status" value="1"/>
</dbReference>
<keyword evidence="2 5" id="KW-0378">Hydrolase</keyword>
<dbReference type="PROSITE" id="PS00134">
    <property type="entry name" value="TRYPSIN_HIS"/>
    <property type="match status" value="1"/>
</dbReference>
<evidence type="ECO:0000313" key="10">
    <source>
        <dbReference type="Proteomes" id="UP000663845"/>
    </source>
</evidence>
<dbReference type="Proteomes" id="UP000663844">
    <property type="component" value="Unassembled WGS sequence"/>
</dbReference>
<dbReference type="Gene3D" id="2.40.10.10">
    <property type="entry name" value="Trypsin-like serine proteases"/>
    <property type="match status" value="1"/>
</dbReference>
<keyword evidence="4" id="KW-1015">Disulfide bond</keyword>
<dbReference type="PANTHER" id="PTHR24252">
    <property type="entry name" value="ACROSIN-RELATED"/>
    <property type="match status" value="1"/>
</dbReference>
<feature type="domain" description="Peptidase S1" evidence="7">
    <location>
        <begin position="36"/>
        <end position="291"/>
    </location>
</feature>
<dbReference type="PRINTS" id="PR00722">
    <property type="entry name" value="CHYMOTRYPSIN"/>
</dbReference>
<keyword evidence="6" id="KW-0812">Transmembrane</keyword>
<dbReference type="CDD" id="cd00190">
    <property type="entry name" value="Tryp_SPc"/>
    <property type="match status" value="1"/>
</dbReference>
<evidence type="ECO:0000256" key="3">
    <source>
        <dbReference type="ARBA" id="ARBA00022825"/>
    </source>
</evidence>
<keyword evidence="1 5" id="KW-0645">Protease</keyword>
<dbReference type="InterPro" id="IPR009003">
    <property type="entry name" value="Peptidase_S1_PA"/>
</dbReference>
<evidence type="ECO:0000313" key="8">
    <source>
        <dbReference type="EMBL" id="CAF1206926.1"/>
    </source>
</evidence>
<reference evidence="8" key="1">
    <citation type="submission" date="2021-02" db="EMBL/GenBank/DDBJ databases">
        <authorList>
            <person name="Nowell W R."/>
        </authorList>
    </citation>
    <scope>NUCLEOTIDE SEQUENCE</scope>
</reference>
<name>A0A814X5P5_9BILA</name>
<dbReference type="Pfam" id="PF00089">
    <property type="entry name" value="Trypsin"/>
    <property type="match status" value="2"/>
</dbReference>
<dbReference type="PROSITE" id="PS00135">
    <property type="entry name" value="TRYPSIN_SER"/>
    <property type="match status" value="1"/>
</dbReference>
<dbReference type="InterPro" id="IPR001314">
    <property type="entry name" value="Peptidase_S1A"/>
</dbReference>
<evidence type="ECO:0000256" key="6">
    <source>
        <dbReference type="SAM" id="Phobius"/>
    </source>
</evidence>
<dbReference type="Proteomes" id="UP000663845">
    <property type="component" value="Unassembled WGS sequence"/>
</dbReference>
<dbReference type="EMBL" id="CAJOAZ010002430">
    <property type="protein sequence ID" value="CAF3928232.1"/>
    <property type="molecule type" value="Genomic_DNA"/>
</dbReference>
<dbReference type="FunFam" id="2.40.10.10:FF:000073">
    <property type="entry name" value="Trypsin alpha"/>
    <property type="match status" value="1"/>
</dbReference>
<evidence type="ECO:0000256" key="2">
    <source>
        <dbReference type="ARBA" id="ARBA00022801"/>
    </source>
</evidence>
<evidence type="ECO:0000313" key="9">
    <source>
        <dbReference type="EMBL" id="CAF3928232.1"/>
    </source>
</evidence>
<dbReference type="GO" id="GO:0006508">
    <property type="term" value="P:proteolysis"/>
    <property type="evidence" value="ECO:0007669"/>
    <property type="project" value="UniProtKB-KW"/>
</dbReference>
<evidence type="ECO:0000256" key="4">
    <source>
        <dbReference type="ARBA" id="ARBA00023157"/>
    </source>
</evidence>
<dbReference type="EMBL" id="CAJNOG010000375">
    <property type="protein sequence ID" value="CAF1206926.1"/>
    <property type="molecule type" value="Genomic_DNA"/>
</dbReference>
<dbReference type="AlphaFoldDB" id="A0A814X5P5"/>
<protein>
    <recommendedName>
        <fullName evidence="7">Peptidase S1 domain-containing protein</fullName>
    </recommendedName>
</protein>
<gene>
    <name evidence="8" type="ORF">JYZ213_LOCUS27235</name>
    <name evidence="9" type="ORF">OXD698_LOCUS25419</name>
</gene>
<dbReference type="PROSITE" id="PS50240">
    <property type="entry name" value="TRYPSIN_DOM"/>
    <property type="match status" value="1"/>
</dbReference>
<evidence type="ECO:0000256" key="5">
    <source>
        <dbReference type="RuleBase" id="RU363034"/>
    </source>
</evidence>
<dbReference type="InterPro" id="IPR001254">
    <property type="entry name" value="Trypsin_dom"/>
</dbReference>
<keyword evidence="6" id="KW-1133">Transmembrane helix</keyword>
<dbReference type="InterPro" id="IPR043504">
    <property type="entry name" value="Peptidase_S1_PA_chymotrypsin"/>
</dbReference>
<accession>A0A814X5P5</accession>
<dbReference type="GO" id="GO:0004252">
    <property type="term" value="F:serine-type endopeptidase activity"/>
    <property type="evidence" value="ECO:0007669"/>
    <property type="project" value="InterPro"/>
</dbReference>